<dbReference type="Pfam" id="PF12850">
    <property type="entry name" value="Metallophos_2"/>
    <property type="match status" value="1"/>
</dbReference>
<dbReference type="RefSeq" id="WP_009299597.1">
    <property type="nucleotide sequence ID" value="NZ_AP031443.1"/>
</dbReference>
<dbReference type="PANTHER" id="PTHR11124">
    <property type="entry name" value="VACUOLAR SORTING PROTEIN VPS29"/>
    <property type="match status" value="1"/>
</dbReference>
<dbReference type="SUPFAM" id="SSF56300">
    <property type="entry name" value="Metallo-dependent phosphatases"/>
    <property type="match status" value="1"/>
</dbReference>
<comment type="similarity">
    <text evidence="1 2">Belongs to the metallophosphoesterase superfamily. YfcE family.</text>
</comment>
<evidence type="ECO:0000313" key="4">
    <source>
        <dbReference type="EMBL" id="MDB7082802.1"/>
    </source>
</evidence>
<dbReference type="GeneID" id="64196692"/>
<dbReference type="AlphaFoldDB" id="A0A3E3AHU4"/>
<dbReference type="EMBL" id="QUSL01000001">
    <property type="protein sequence ID" value="RGD87367.1"/>
    <property type="molecule type" value="Genomic_DNA"/>
</dbReference>
<dbReference type="EMBL" id="JAQLKE010000004">
    <property type="protein sequence ID" value="MDB7082802.1"/>
    <property type="molecule type" value="Genomic_DNA"/>
</dbReference>
<dbReference type="Proteomes" id="UP001211987">
    <property type="component" value="Unassembled WGS sequence"/>
</dbReference>
<evidence type="ECO:0000259" key="3">
    <source>
        <dbReference type="Pfam" id="PF12850"/>
    </source>
</evidence>
<dbReference type="CDD" id="cd00841">
    <property type="entry name" value="MPP_YfcE"/>
    <property type="match status" value="1"/>
</dbReference>
<evidence type="ECO:0000313" key="5">
    <source>
        <dbReference type="EMBL" id="RGD87367.1"/>
    </source>
</evidence>
<dbReference type="GO" id="GO:0016787">
    <property type="term" value="F:hydrolase activity"/>
    <property type="evidence" value="ECO:0007669"/>
    <property type="project" value="UniProtKB-UniRule"/>
</dbReference>
<protein>
    <recommendedName>
        <fullName evidence="2">Phosphoesterase</fullName>
        <ecNumber evidence="2">3.1.4.-</ecNumber>
    </recommendedName>
</protein>
<dbReference type="GO" id="GO:0046872">
    <property type="term" value="F:metal ion binding"/>
    <property type="evidence" value="ECO:0007669"/>
    <property type="project" value="UniProtKB-KW"/>
</dbReference>
<dbReference type="InterPro" id="IPR041802">
    <property type="entry name" value="MPP_YfcE"/>
</dbReference>
<dbReference type="InterPro" id="IPR024654">
    <property type="entry name" value="Calcineurin-like_PHP_lpxH"/>
</dbReference>
<comment type="caution">
    <text evidence="5">The sequence shown here is derived from an EMBL/GenBank/DDBJ whole genome shotgun (WGS) entry which is preliminary data.</text>
</comment>
<gene>
    <name evidence="5" type="ORF">DXB93_01535</name>
    <name evidence="4" type="ORF">PM738_03235</name>
</gene>
<dbReference type="EC" id="3.1.4.-" evidence="2"/>
<name>A0A3E3AHU4_9FIRM</name>
<proteinExistence type="inferred from homology"/>
<evidence type="ECO:0000256" key="2">
    <source>
        <dbReference type="RuleBase" id="RU362039"/>
    </source>
</evidence>
<dbReference type="Gene3D" id="3.60.21.10">
    <property type="match status" value="1"/>
</dbReference>
<keyword evidence="2" id="KW-0479">Metal-binding</keyword>
<dbReference type="InterPro" id="IPR000979">
    <property type="entry name" value="Phosphodiesterase_MJ0936/Vps29"/>
</dbReference>
<reference evidence="5 6" key="1">
    <citation type="submission" date="2018-08" db="EMBL/GenBank/DDBJ databases">
        <title>A genome reference for cultivated species of the human gut microbiota.</title>
        <authorList>
            <person name="Zou Y."/>
            <person name="Xue W."/>
            <person name="Luo G."/>
        </authorList>
    </citation>
    <scope>NUCLEOTIDE SEQUENCE [LARGE SCALE GENOMIC DNA]</scope>
    <source>
        <strain evidence="5 6">OM06-4</strain>
    </source>
</reference>
<feature type="domain" description="Calcineurin-like phosphoesterase" evidence="3">
    <location>
        <begin position="1"/>
        <end position="145"/>
    </location>
</feature>
<accession>A0A3E3AHU4</accession>
<comment type="cofactor">
    <cofactor evidence="2">
        <name>a divalent metal cation</name>
        <dbReference type="ChEBI" id="CHEBI:60240"/>
    </cofactor>
</comment>
<dbReference type="InterPro" id="IPR029052">
    <property type="entry name" value="Metallo-depent_PP-like"/>
</dbReference>
<reference evidence="4" key="2">
    <citation type="submission" date="2023-01" db="EMBL/GenBank/DDBJ databases">
        <title>Human gut microbiome strain richness.</title>
        <authorList>
            <person name="Chen-Liaw A."/>
        </authorList>
    </citation>
    <scope>NUCLEOTIDE SEQUENCE</scope>
    <source>
        <strain evidence="4">1001217st2_G6_1001217B_191108</strain>
    </source>
</reference>
<evidence type="ECO:0000256" key="1">
    <source>
        <dbReference type="ARBA" id="ARBA00008950"/>
    </source>
</evidence>
<dbReference type="NCBIfam" id="TIGR00040">
    <property type="entry name" value="yfcE"/>
    <property type="match status" value="1"/>
</dbReference>
<organism evidence="5 6">
    <name type="scientific">Thomasclavelia ramosa</name>
    <dbReference type="NCBI Taxonomy" id="1547"/>
    <lineage>
        <taxon>Bacteria</taxon>
        <taxon>Bacillati</taxon>
        <taxon>Bacillota</taxon>
        <taxon>Erysipelotrichia</taxon>
        <taxon>Erysipelotrichales</taxon>
        <taxon>Coprobacillaceae</taxon>
        <taxon>Thomasclavelia</taxon>
    </lineage>
</organism>
<sequence length="179" mass="21123">MKIMILSDSHSVSKTDLLTLLKNNSVNYYIHCGDIYMTYDGINLNSFYLVRGNNDFGNIPDELFITIDDLKFYIVHGHRYDVDYNLDYLTHIAKEKGADIVCFGHTHRPYYDFHEGITFINPGSVCYPRGQYRNPTYCIFDTKTKKSTFYDVTTLEPCDPFSPMERPKRKEPFYKKWFK</sequence>
<evidence type="ECO:0000313" key="6">
    <source>
        <dbReference type="Proteomes" id="UP000261032"/>
    </source>
</evidence>
<dbReference type="Proteomes" id="UP000261032">
    <property type="component" value="Unassembled WGS sequence"/>
</dbReference>